<sequence length="146" mass="16394">MNNEMSLSFASVSENEAFARVAVASFITQLDPTMDELTEIKTVVSEAVTNSIIHGYHNEPQHRVYIECVLHDDEIELTIRDEGVGIENIDEAREPLYTSKPELERSGMGFTIIENFMDSVEVISAPEKGTSVYMTKQLSKSKTVYN</sequence>
<dbReference type="InterPro" id="IPR010194">
    <property type="entry name" value="Anti-sigma_F"/>
</dbReference>
<dbReference type="Gene3D" id="3.30.565.10">
    <property type="entry name" value="Histidine kinase-like ATPase, C-terminal domain"/>
    <property type="match status" value="1"/>
</dbReference>
<reference evidence="9 10" key="1">
    <citation type="submission" date="2023-02" db="EMBL/GenBank/DDBJ databases">
        <title>Oceanobacillus kimchii IFOP_LL358 isolated form Alexandrium catenella lab strain.</title>
        <authorList>
            <person name="Gajardo G."/>
            <person name="Ueki S."/>
            <person name="Maruyama F."/>
        </authorList>
    </citation>
    <scope>NUCLEOTIDE SEQUENCE [LARGE SCALE GENOMIC DNA]</scope>
    <source>
        <strain evidence="9 10">IFOP_LL358</strain>
    </source>
</reference>
<organism evidence="9 10">
    <name type="scientific">Oceanobacillus kimchii</name>
    <dbReference type="NCBI Taxonomy" id="746691"/>
    <lineage>
        <taxon>Bacteria</taxon>
        <taxon>Bacillati</taxon>
        <taxon>Bacillota</taxon>
        <taxon>Bacilli</taxon>
        <taxon>Bacillales</taxon>
        <taxon>Bacillaceae</taxon>
        <taxon>Oceanobacillus</taxon>
    </lineage>
</organism>
<dbReference type="InterPro" id="IPR003594">
    <property type="entry name" value="HATPase_dom"/>
</dbReference>
<evidence type="ECO:0000313" key="9">
    <source>
        <dbReference type="EMBL" id="GLO66492.1"/>
    </source>
</evidence>
<evidence type="ECO:0000256" key="2">
    <source>
        <dbReference type="ARBA" id="ARBA00022679"/>
    </source>
</evidence>
<evidence type="ECO:0000256" key="5">
    <source>
        <dbReference type="ARBA" id="ARBA00022840"/>
    </source>
</evidence>
<dbReference type="SUPFAM" id="SSF55874">
    <property type="entry name" value="ATPase domain of HSP90 chaperone/DNA topoisomerase II/histidine kinase"/>
    <property type="match status" value="1"/>
</dbReference>
<name>A0ABQ5TPH0_9BACI</name>
<dbReference type="SMART" id="SM00387">
    <property type="entry name" value="HATPase_c"/>
    <property type="match status" value="1"/>
</dbReference>
<dbReference type="HAMAP" id="MF_00637">
    <property type="entry name" value="Anti_sigma_F"/>
    <property type="match status" value="1"/>
</dbReference>
<dbReference type="InterPro" id="IPR050267">
    <property type="entry name" value="Anti-sigma-factor_SerPK"/>
</dbReference>
<protein>
    <recommendedName>
        <fullName evidence="7">Anti-sigma F factor</fullName>
        <ecNumber evidence="7">2.7.11.1</ecNumber>
    </recommendedName>
    <alternativeName>
        <fullName evidence="7">Stage II sporulation protein AB</fullName>
    </alternativeName>
</protein>
<comment type="function">
    <text evidence="7">Binds to sigma F and blocks its ability to form an RNA polymerase holoenzyme (E-sigma F). Phosphorylates SpoIIAA on a serine residue. This phosphorylation may enable SpoIIAA to act as an anti-anti-sigma factor that counteracts SpoIIAB and thus releases sigma F from inhibition.</text>
</comment>
<accession>A0ABQ5TPH0</accession>
<keyword evidence="4 7" id="KW-0418">Kinase</keyword>
<evidence type="ECO:0000313" key="10">
    <source>
        <dbReference type="Proteomes" id="UP001275436"/>
    </source>
</evidence>
<keyword evidence="5 7" id="KW-0067">ATP-binding</keyword>
<comment type="caution">
    <text evidence="9">The sequence shown here is derived from an EMBL/GenBank/DDBJ whole genome shotgun (WGS) entry which is preliminary data.</text>
</comment>
<comment type="catalytic activity">
    <reaction evidence="7">
        <text>L-threonyl-[protein] + ATP = O-phospho-L-threonyl-[protein] + ADP + H(+)</text>
        <dbReference type="Rhea" id="RHEA:46608"/>
        <dbReference type="Rhea" id="RHEA-COMP:11060"/>
        <dbReference type="Rhea" id="RHEA-COMP:11605"/>
        <dbReference type="ChEBI" id="CHEBI:15378"/>
        <dbReference type="ChEBI" id="CHEBI:30013"/>
        <dbReference type="ChEBI" id="CHEBI:30616"/>
        <dbReference type="ChEBI" id="CHEBI:61977"/>
        <dbReference type="ChEBI" id="CHEBI:456216"/>
        <dbReference type="EC" id="2.7.11.1"/>
    </reaction>
</comment>
<dbReference type="InterPro" id="IPR036890">
    <property type="entry name" value="HATPase_C_sf"/>
</dbReference>
<dbReference type="Pfam" id="PF13581">
    <property type="entry name" value="HATPase_c_2"/>
    <property type="match status" value="1"/>
</dbReference>
<evidence type="ECO:0000256" key="7">
    <source>
        <dbReference type="HAMAP-Rule" id="MF_00637"/>
    </source>
</evidence>
<feature type="domain" description="Histidine kinase/HSP90-like ATPase" evidence="8">
    <location>
        <begin position="35"/>
        <end position="140"/>
    </location>
</feature>
<dbReference type="PANTHER" id="PTHR35526">
    <property type="entry name" value="ANTI-SIGMA-F FACTOR RSBW-RELATED"/>
    <property type="match status" value="1"/>
</dbReference>
<dbReference type="EC" id="2.7.11.1" evidence="7"/>
<dbReference type="RefSeq" id="WP_017796953.1">
    <property type="nucleotide sequence ID" value="NZ_BSKO01000001.1"/>
</dbReference>
<dbReference type="NCBIfam" id="TIGR01925">
    <property type="entry name" value="spIIAB"/>
    <property type="match status" value="1"/>
</dbReference>
<dbReference type="Proteomes" id="UP001275436">
    <property type="component" value="Unassembled WGS sequence"/>
</dbReference>
<evidence type="ECO:0000256" key="6">
    <source>
        <dbReference type="ARBA" id="ARBA00022969"/>
    </source>
</evidence>
<dbReference type="PANTHER" id="PTHR35526:SF3">
    <property type="entry name" value="ANTI-SIGMA-F FACTOR RSBW"/>
    <property type="match status" value="1"/>
</dbReference>
<dbReference type="EMBL" id="BSKO01000001">
    <property type="protein sequence ID" value="GLO66492.1"/>
    <property type="molecule type" value="Genomic_DNA"/>
</dbReference>
<keyword evidence="6 7" id="KW-0749">Sporulation</keyword>
<keyword evidence="3 7" id="KW-0547">Nucleotide-binding</keyword>
<gene>
    <name evidence="7 9" type="primary">spoIIAB</name>
    <name evidence="9" type="ORF">MACH08_22760</name>
</gene>
<comment type="similarity">
    <text evidence="7">Belongs to the anti-sigma-factor family.</text>
</comment>
<keyword evidence="10" id="KW-1185">Reference proteome</keyword>
<keyword evidence="2 7" id="KW-0808">Transferase</keyword>
<proteinExistence type="inferred from homology"/>
<evidence type="ECO:0000256" key="1">
    <source>
        <dbReference type="ARBA" id="ARBA00022527"/>
    </source>
</evidence>
<comment type="catalytic activity">
    <reaction evidence="7">
        <text>L-seryl-[protein] + ATP = O-phospho-L-seryl-[protein] + ADP + H(+)</text>
        <dbReference type="Rhea" id="RHEA:17989"/>
        <dbReference type="Rhea" id="RHEA-COMP:9863"/>
        <dbReference type="Rhea" id="RHEA-COMP:11604"/>
        <dbReference type="ChEBI" id="CHEBI:15378"/>
        <dbReference type="ChEBI" id="CHEBI:29999"/>
        <dbReference type="ChEBI" id="CHEBI:30616"/>
        <dbReference type="ChEBI" id="CHEBI:83421"/>
        <dbReference type="ChEBI" id="CHEBI:456216"/>
        <dbReference type="EC" id="2.7.11.1"/>
    </reaction>
</comment>
<evidence type="ECO:0000259" key="8">
    <source>
        <dbReference type="SMART" id="SM00387"/>
    </source>
</evidence>
<evidence type="ECO:0000256" key="3">
    <source>
        <dbReference type="ARBA" id="ARBA00022741"/>
    </source>
</evidence>
<keyword evidence="1 7" id="KW-0723">Serine/threonine-protein kinase</keyword>
<evidence type="ECO:0000256" key="4">
    <source>
        <dbReference type="ARBA" id="ARBA00022777"/>
    </source>
</evidence>